<sequence>MGKKKFIDKKKSATFQLLARDSSDPNYSDSPGSDRVFVRVDNNPVSFDTVFDEDNNCYNNCQYDNEDSIFADAPNDNGDSGDDYDRVLGSSSHMVVNDKGALPENVRKEILELGFPDDGYNYLIHLREIRNTGGGSAFYHNPKFKPDQLPHDVKAYDASRVQISNSKGNYNEKSIYSVASNTLNARMNKVFDPEVAALLDDSDLLRFGSDVEDLEEDFVVRANTGEEGEGDESGKKLNFVEEFEFIDASVKNADTKSGNQEIANEVRNYQGEEKPRSRRLLDEQFDILELKEYGSDDDDDDCEGYMAEEEEFLADKLKNVLNENDMDDLEHDDVYKAPADLLHGSKSPKSKELTADIMRRCAEYAENYENESEDEKVMVVQESSGESEQFDCESIISTYSTLDNHPGKIEAPGVTRKKKLAETVSGALSAKSQVISLRGKEKLPLDFLPNSRKATAEKVKIACSIIPEQHKRKQHGQETKEEKKERKLAIKKERSEARKMKKAMKELYRSETQQAQKVAAISGPSAIRLIFFHWGAPICCSGLGASMVGNH</sequence>
<accession>A0A0B0NV49</accession>
<evidence type="ECO:0000313" key="4">
    <source>
        <dbReference type="Proteomes" id="UP000032142"/>
    </source>
</evidence>
<dbReference type="GO" id="GO:0000056">
    <property type="term" value="P:ribosomal small subunit export from nucleus"/>
    <property type="evidence" value="ECO:0007669"/>
    <property type="project" value="TreeGrafter"/>
</dbReference>
<evidence type="ECO:0000313" key="3">
    <source>
        <dbReference type="EMBL" id="KHG16517.1"/>
    </source>
</evidence>
<dbReference type="GO" id="GO:0042274">
    <property type="term" value="P:ribosomal small subunit biogenesis"/>
    <property type="evidence" value="ECO:0007669"/>
    <property type="project" value="InterPro"/>
</dbReference>
<evidence type="ECO:0000256" key="1">
    <source>
        <dbReference type="ARBA" id="ARBA00009078"/>
    </source>
</evidence>
<dbReference type="GO" id="GO:0030688">
    <property type="term" value="C:preribosome, small subunit precursor"/>
    <property type="evidence" value="ECO:0007669"/>
    <property type="project" value="TreeGrafter"/>
</dbReference>
<dbReference type="GO" id="GO:0005634">
    <property type="term" value="C:nucleus"/>
    <property type="evidence" value="ECO:0007669"/>
    <property type="project" value="TreeGrafter"/>
</dbReference>
<proteinExistence type="inferred from homology"/>
<comment type="similarity">
    <text evidence="1">Belongs to the LTV1 family.</text>
</comment>
<dbReference type="PANTHER" id="PTHR21531">
    <property type="entry name" value="LOW-TEMPERATURE VIABILITY PROTEIN LTV1-RELATED"/>
    <property type="match status" value="1"/>
</dbReference>
<protein>
    <submittedName>
        <fullName evidence="3">Protein LTV1</fullName>
    </submittedName>
</protein>
<dbReference type="AlphaFoldDB" id="A0A0B0NV49"/>
<evidence type="ECO:0000256" key="2">
    <source>
        <dbReference type="SAM" id="Coils"/>
    </source>
</evidence>
<keyword evidence="4" id="KW-1185">Reference proteome</keyword>
<keyword evidence="2" id="KW-0175">Coiled coil</keyword>
<dbReference type="Pfam" id="PF04180">
    <property type="entry name" value="LTV"/>
    <property type="match status" value="1"/>
</dbReference>
<gene>
    <name evidence="3" type="ORF">F383_00357</name>
</gene>
<dbReference type="Proteomes" id="UP000032142">
    <property type="component" value="Unassembled WGS sequence"/>
</dbReference>
<dbReference type="InterPro" id="IPR007307">
    <property type="entry name" value="Ltv1"/>
</dbReference>
<dbReference type="EMBL" id="KN406366">
    <property type="protein sequence ID" value="KHG16517.1"/>
    <property type="molecule type" value="Genomic_DNA"/>
</dbReference>
<feature type="coiled-coil region" evidence="2">
    <location>
        <begin position="480"/>
        <end position="510"/>
    </location>
</feature>
<dbReference type="GO" id="GO:0005829">
    <property type="term" value="C:cytosol"/>
    <property type="evidence" value="ECO:0007669"/>
    <property type="project" value="TreeGrafter"/>
</dbReference>
<dbReference type="PANTHER" id="PTHR21531:SF0">
    <property type="entry name" value="PROTEIN LTV1 HOMOLOG"/>
    <property type="match status" value="1"/>
</dbReference>
<organism evidence="3 4">
    <name type="scientific">Gossypium arboreum</name>
    <name type="common">Tree cotton</name>
    <name type="synonym">Gossypium nanking</name>
    <dbReference type="NCBI Taxonomy" id="29729"/>
    <lineage>
        <taxon>Eukaryota</taxon>
        <taxon>Viridiplantae</taxon>
        <taxon>Streptophyta</taxon>
        <taxon>Embryophyta</taxon>
        <taxon>Tracheophyta</taxon>
        <taxon>Spermatophyta</taxon>
        <taxon>Magnoliopsida</taxon>
        <taxon>eudicotyledons</taxon>
        <taxon>Gunneridae</taxon>
        <taxon>Pentapetalae</taxon>
        <taxon>rosids</taxon>
        <taxon>malvids</taxon>
        <taxon>Malvales</taxon>
        <taxon>Malvaceae</taxon>
        <taxon>Malvoideae</taxon>
        <taxon>Gossypium</taxon>
    </lineage>
</organism>
<name>A0A0B0NV49_GOSAR</name>
<reference evidence="4" key="1">
    <citation type="submission" date="2014-09" db="EMBL/GenBank/DDBJ databases">
        <authorList>
            <person name="Mudge J."/>
            <person name="Ramaraj T."/>
            <person name="Lindquist I.E."/>
            <person name="Bharti A.K."/>
            <person name="Sundararajan A."/>
            <person name="Cameron C.T."/>
            <person name="Woodward J.E."/>
            <person name="May G.D."/>
            <person name="Brubaker C."/>
            <person name="Broadhvest J."/>
            <person name="Wilkins T.A."/>
        </authorList>
    </citation>
    <scope>NUCLEOTIDE SEQUENCE</scope>
    <source>
        <strain evidence="4">cv. AKA8401</strain>
    </source>
</reference>